<feature type="domain" description="GST N-terminal" evidence="5">
    <location>
        <begin position="7"/>
        <end position="88"/>
    </location>
</feature>
<proteinExistence type="inferred from homology"/>
<protein>
    <recommendedName>
        <fullName evidence="2">glutathione transferase</fullName>
        <ecNumber evidence="2">2.5.1.18</ecNumber>
    </recommendedName>
</protein>
<name>A0A0C3BC04_SERVB</name>
<dbReference type="SFLD" id="SFLDS00019">
    <property type="entry name" value="Glutathione_Transferase_(cytos"/>
    <property type="match status" value="1"/>
</dbReference>
<evidence type="ECO:0000259" key="5">
    <source>
        <dbReference type="PROSITE" id="PS50404"/>
    </source>
</evidence>
<dbReference type="PROSITE" id="PS50404">
    <property type="entry name" value="GST_NTER"/>
    <property type="match status" value="1"/>
</dbReference>
<dbReference type="Pfam" id="PF02798">
    <property type="entry name" value="GST_N"/>
    <property type="match status" value="1"/>
</dbReference>
<comment type="similarity">
    <text evidence="1">Belongs to the GST superfamily.</text>
</comment>
<dbReference type="GO" id="GO:0004364">
    <property type="term" value="F:glutathione transferase activity"/>
    <property type="evidence" value="ECO:0007669"/>
    <property type="project" value="UniProtKB-EC"/>
</dbReference>
<dbReference type="FunFam" id="3.40.30.10:FF:000156">
    <property type="entry name" value="Glutathione S-transferase 1"/>
    <property type="match status" value="1"/>
</dbReference>
<reference evidence="7" key="2">
    <citation type="submission" date="2015-01" db="EMBL/GenBank/DDBJ databases">
        <title>Evolutionary Origins and Diversification of the Mycorrhizal Mutualists.</title>
        <authorList>
            <consortium name="DOE Joint Genome Institute"/>
            <consortium name="Mycorrhizal Genomics Consortium"/>
            <person name="Kohler A."/>
            <person name="Kuo A."/>
            <person name="Nagy L.G."/>
            <person name="Floudas D."/>
            <person name="Copeland A."/>
            <person name="Barry K.W."/>
            <person name="Cichocki N."/>
            <person name="Veneault-Fourrey C."/>
            <person name="LaButti K."/>
            <person name="Lindquist E.A."/>
            <person name="Lipzen A."/>
            <person name="Lundell T."/>
            <person name="Morin E."/>
            <person name="Murat C."/>
            <person name="Riley R."/>
            <person name="Ohm R."/>
            <person name="Sun H."/>
            <person name="Tunlid A."/>
            <person name="Henrissat B."/>
            <person name="Grigoriev I.V."/>
            <person name="Hibbett D.S."/>
            <person name="Martin F."/>
        </authorList>
    </citation>
    <scope>NUCLEOTIDE SEQUENCE [LARGE SCALE GENOMIC DNA]</scope>
    <source>
        <strain evidence="7">MAFF 305830</strain>
    </source>
</reference>
<dbReference type="CDD" id="cd03046">
    <property type="entry name" value="GST_N_GTT1_like"/>
    <property type="match status" value="1"/>
</dbReference>
<keyword evidence="7" id="KW-1185">Reference proteome</keyword>
<dbReference type="EC" id="2.5.1.18" evidence="2"/>
<comment type="catalytic activity">
    <reaction evidence="4">
        <text>RX + glutathione = an S-substituted glutathione + a halide anion + H(+)</text>
        <dbReference type="Rhea" id="RHEA:16437"/>
        <dbReference type="ChEBI" id="CHEBI:15378"/>
        <dbReference type="ChEBI" id="CHEBI:16042"/>
        <dbReference type="ChEBI" id="CHEBI:17792"/>
        <dbReference type="ChEBI" id="CHEBI:57925"/>
        <dbReference type="ChEBI" id="CHEBI:90779"/>
        <dbReference type="EC" id="2.5.1.18"/>
    </reaction>
</comment>
<dbReference type="InterPro" id="IPR004045">
    <property type="entry name" value="Glutathione_S-Trfase_N"/>
</dbReference>
<evidence type="ECO:0000256" key="3">
    <source>
        <dbReference type="ARBA" id="ARBA00022679"/>
    </source>
</evidence>
<reference evidence="6 7" key="1">
    <citation type="submission" date="2014-04" db="EMBL/GenBank/DDBJ databases">
        <authorList>
            <consortium name="DOE Joint Genome Institute"/>
            <person name="Kuo A."/>
            <person name="Zuccaro A."/>
            <person name="Kohler A."/>
            <person name="Nagy L.G."/>
            <person name="Floudas D."/>
            <person name="Copeland A."/>
            <person name="Barry K.W."/>
            <person name="Cichocki N."/>
            <person name="Veneault-Fourrey C."/>
            <person name="LaButti K."/>
            <person name="Lindquist E.A."/>
            <person name="Lipzen A."/>
            <person name="Lundell T."/>
            <person name="Morin E."/>
            <person name="Murat C."/>
            <person name="Sun H."/>
            <person name="Tunlid A."/>
            <person name="Henrissat B."/>
            <person name="Grigoriev I.V."/>
            <person name="Hibbett D.S."/>
            <person name="Martin F."/>
            <person name="Nordberg H.P."/>
            <person name="Cantor M.N."/>
            <person name="Hua S.X."/>
        </authorList>
    </citation>
    <scope>NUCLEOTIDE SEQUENCE [LARGE SCALE GENOMIC DNA]</scope>
    <source>
        <strain evidence="6 7">MAFF 305830</strain>
    </source>
</reference>
<evidence type="ECO:0000256" key="2">
    <source>
        <dbReference type="ARBA" id="ARBA00012452"/>
    </source>
</evidence>
<evidence type="ECO:0000313" key="7">
    <source>
        <dbReference type="Proteomes" id="UP000054097"/>
    </source>
</evidence>
<dbReference type="InterPro" id="IPR036282">
    <property type="entry name" value="Glutathione-S-Trfase_C_sf"/>
</dbReference>
<dbReference type="GO" id="GO:0004602">
    <property type="term" value="F:glutathione peroxidase activity"/>
    <property type="evidence" value="ECO:0007669"/>
    <property type="project" value="UniProtKB-ARBA"/>
</dbReference>
<dbReference type="HOGENOM" id="CLU_011226_15_4_1"/>
<sequence length="238" mass="26929">MSTTSEQTGLVLHHLENSRSQRVLWLLEELEVPYTIKHYKRLPTMLAPPELLKVHPLGKSPVITDGGVTIAESGAIVEYLLEKYDTSRRFSPTNDPKGQIINPKITNLYYTHFGEGTLMPYVTNHLVFTMVPQRAPWFLRWLLKPIFNKVRETLVVKNVRKAADMIENDLEKSSTGWFAGGSGPTSADFQMLFPMETLPRAMGDDAGPKTKAWVELAHSRPAYKRALEKGGRYAYAKL</sequence>
<dbReference type="PANTHER" id="PTHR44051">
    <property type="entry name" value="GLUTATHIONE S-TRANSFERASE-RELATED"/>
    <property type="match status" value="1"/>
</dbReference>
<evidence type="ECO:0000256" key="1">
    <source>
        <dbReference type="ARBA" id="ARBA00007409"/>
    </source>
</evidence>
<keyword evidence="3" id="KW-0808">Transferase</keyword>
<dbReference type="InterPro" id="IPR040079">
    <property type="entry name" value="Glutathione_S-Trfase"/>
</dbReference>
<dbReference type="GO" id="GO:0005737">
    <property type="term" value="C:cytoplasm"/>
    <property type="evidence" value="ECO:0007669"/>
    <property type="project" value="UniProtKB-ARBA"/>
</dbReference>
<dbReference type="STRING" id="933852.A0A0C3BC04"/>
<dbReference type="PANTHER" id="PTHR44051:SF9">
    <property type="entry name" value="GLUTATHIONE S-TRANSFERASE 1"/>
    <property type="match status" value="1"/>
</dbReference>
<evidence type="ECO:0000313" key="6">
    <source>
        <dbReference type="EMBL" id="KIM34365.1"/>
    </source>
</evidence>
<evidence type="ECO:0000256" key="4">
    <source>
        <dbReference type="ARBA" id="ARBA00047960"/>
    </source>
</evidence>
<dbReference type="Gene3D" id="3.40.30.10">
    <property type="entry name" value="Glutaredoxin"/>
    <property type="match status" value="1"/>
</dbReference>
<accession>A0A0C3BC04</accession>
<dbReference type="SUPFAM" id="SSF52833">
    <property type="entry name" value="Thioredoxin-like"/>
    <property type="match status" value="1"/>
</dbReference>
<gene>
    <name evidence="6" type="ORF">M408DRAFT_59462</name>
</gene>
<dbReference type="Proteomes" id="UP000054097">
    <property type="component" value="Unassembled WGS sequence"/>
</dbReference>
<dbReference type="InterPro" id="IPR036249">
    <property type="entry name" value="Thioredoxin-like_sf"/>
</dbReference>
<organism evidence="6 7">
    <name type="scientific">Serendipita vermifera MAFF 305830</name>
    <dbReference type="NCBI Taxonomy" id="933852"/>
    <lineage>
        <taxon>Eukaryota</taxon>
        <taxon>Fungi</taxon>
        <taxon>Dikarya</taxon>
        <taxon>Basidiomycota</taxon>
        <taxon>Agaricomycotina</taxon>
        <taxon>Agaricomycetes</taxon>
        <taxon>Sebacinales</taxon>
        <taxon>Serendipitaceae</taxon>
        <taxon>Serendipita</taxon>
    </lineage>
</organism>
<dbReference type="Gene3D" id="1.20.1050.10">
    <property type="match status" value="1"/>
</dbReference>
<dbReference type="OrthoDB" id="2098326at2759"/>
<dbReference type="SFLD" id="SFLDG00358">
    <property type="entry name" value="Main_(cytGST)"/>
    <property type="match status" value="1"/>
</dbReference>
<dbReference type="AlphaFoldDB" id="A0A0C3BC04"/>
<dbReference type="EMBL" id="KN824277">
    <property type="protein sequence ID" value="KIM34365.1"/>
    <property type="molecule type" value="Genomic_DNA"/>
</dbReference>
<dbReference type="SUPFAM" id="SSF47616">
    <property type="entry name" value="GST C-terminal domain-like"/>
    <property type="match status" value="1"/>
</dbReference>